<keyword evidence="3" id="KW-1185">Reference proteome</keyword>
<gene>
    <name evidence="2" type="ORF">H2200_003878</name>
</gene>
<name>A0AA38XF99_9EURO</name>
<dbReference type="InterPro" id="IPR000210">
    <property type="entry name" value="BTB/POZ_dom"/>
</dbReference>
<reference evidence="2" key="1">
    <citation type="submission" date="2022-10" db="EMBL/GenBank/DDBJ databases">
        <title>Culturing micro-colonial fungi from biological soil crusts in the Mojave desert and describing Neophaeococcomyces mojavensis, and introducing the new genera and species Taxawa tesnikishii.</title>
        <authorList>
            <person name="Kurbessoian T."/>
            <person name="Stajich J.E."/>
        </authorList>
    </citation>
    <scope>NUCLEOTIDE SEQUENCE</scope>
    <source>
        <strain evidence="2">TK_41</strain>
    </source>
</reference>
<evidence type="ECO:0000259" key="1">
    <source>
        <dbReference type="PROSITE" id="PS50097"/>
    </source>
</evidence>
<dbReference type="Proteomes" id="UP001172673">
    <property type="component" value="Unassembled WGS sequence"/>
</dbReference>
<comment type="caution">
    <text evidence="2">The sequence shown here is derived from an EMBL/GenBank/DDBJ whole genome shotgun (WGS) entry which is preliminary data.</text>
</comment>
<evidence type="ECO:0000313" key="3">
    <source>
        <dbReference type="Proteomes" id="UP001172673"/>
    </source>
</evidence>
<protein>
    <recommendedName>
        <fullName evidence="1">BTB domain-containing protein</fullName>
    </recommendedName>
</protein>
<feature type="domain" description="BTB" evidence="1">
    <location>
        <begin position="33"/>
        <end position="104"/>
    </location>
</feature>
<evidence type="ECO:0000313" key="2">
    <source>
        <dbReference type="EMBL" id="KAJ9612281.1"/>
    </source>
</evidence>
<dbReference type="EMBL" id="JAPDRK010000005">
    <property type="protein sequence ID" value="KAJ9612281.1"/>
    <property type="molecule type" value="Genomic_DNA"/>
</dbReference>
<accession>A0AA38XF99</accession>
<dbReference type="SUPFAM" id="SSF54695">
    <property type="entry name" value="POZ domain"/>
    <property type="match status" value="1"/>
</dbReference>
<dbReference type="AlphaFoldDB" id="A0AA38XF99"/>
<dbReference type="Gene3D" id="3.30.710.10">
    <property type="entry name" value="Potassium Channel Kv1.1, Chain A"/>
    <property type="match status" value="1"/>
</dbReference>
<dbReference type="Pfam" id="PF00651">
    <property type="entry name" value="BTB"/>
    <property type="match status" value="1"/>
</dbReference>
<organism evidence="2 3">
    <name type="scientific">Cladophialophora chaetospira</name>
    <dbReference type="NCBI Taxonomy" id="386627"/>
    <lineage>
        <taxon>Eukaryota</taxon>
        <taxon>Fungi</taxon>
        <taxon>Dikarya</taxon>
        <taxon>Ascomycota</taxon>
        <taxon>Pezizomycotina</taxon>
        <taxon>Eurotiomycetes</taxon>
        <taxon>Chaetothyriomycetidae</taxon>
        <taxon>Chaetothyriales</taxon>
        <taxon>Herpotrichiellaceae</taxon>
        <taxon>Cladophialophora</taxon>
    </lineage>
</organism>
<dbReference type="PROSITE" id="PS50097">
    <property type="entry name" value="BTB"/>
    <property type="match status" value="1"/>
</dbReference>
<dbReference type="InterPro" id="IPR011333">
    <property type="entry name" value="SKP1/BTB/POZ_sf"/>
</dbReference>
<proteinExistence type="predicted"/>
<sequence length="353" mass="39751">MATSFESDNSLKAIEDMPETLRVAMIVEVSRHGDLLLKAGTGKDAYDIKVSSAVLIEASPVFATMLTSQFREAHTKVIEMYEDDPEVVLAFCKLVHHKADNIDNLSSLQIIALLEMANMRECLSVVKAAVASVISEFEDMYFEDKWQEAELQRAARGELRHSKRLSLPIRLPLNMLVEIAGIVGSYRVFWDATRVYLLTSTGTSDPGSVCNIPLPRKHGHRNGDTVHQLINASYHKYVRKFLQEVWRCVDEVKEPCISRCSISIHGKYRDYHIPERPSAESLVMVHQETCQALEKEGLSWEISDMFPSTLAETIGAVKKVHSQMSKRYRQCFPYQPDVLCHCGLSVCAMVGSV</sequence>
<dbReference type="CDD" id="cd18186">
    <property type="entry name" value="BTB_POZ_ZBTB_KLHL-like"/>
    <property type="match status" value="1"/>
</dbReference>